<dbReference type="EMBL" id="BLLF01004702">
    <property type="protein sequence ID" value="GFH30093.1"/>
    <property type="molecule type" value="Genomic_DNA"/>
</dbReference>
<accession>A0A6A0ACM2</accession>
<sequence length="86" mass="9474">MAAYSLLQELVPVLAPSLTHLSFTATPPPRVQQLEQLAPADYGVHLLTRPGCLPSLRSLQLYVMPRHAWLLDCGQLRGLTALTSLR</sequence>
<dbReference type="Proteomes" id="UP000485058">
    <property type="component" value="Unassembled WGS sequence"/>
</dbReference>
<proteinExistence type="predicted"/>
<evidence type="ECO:0000313" key="1">
    <source>
        <dbReference type="EMBL" id="GFH30093.1"/>
    </source>
</evidence>
<comment type="caution">
    <text evidence="1">The sequence shown here is derived from an EMBL/GenBank/DDBJ whole genome shotgun (WGS) entry which is preliminary data.</text>
</comment>
<evidence type="ECO:0000313" key="2">
    <source>
        <dbReference type="Proteomes" id="UP000485058"/>
    </source>
</evidence>
<protein>
    <submittedName>
        <fullName evidence="1">Uncharacterized protein</fullName>
    </submittedName>
</protein>
<keyword evidence="2" id="KW-1185">Reference proteome</keyword>
<reference evidence="1 2" key="1">
    <citation type="submission" date="2020-02" db="EMBL/GenBank/DDBJ databases">
        <title>Draft genome sequence of Haematococcus lacustris strain NIES-144.</title>
        <authorList>
            <person name="Morimoto D."/>
            <person name="Nakagawa S."/>
            <person name="Yoshida T."/>
            <person name="Sawayama S."/>
        </authorList>
    </citation>
    <scope>NUCLEOTIDE SEQUENCE [LARGE SCALE GENOMIC DNA]</scope>
    <source>
        <strain evidence="1 2">NIES-144</strain>
    </source>
</reference>
<name>A0A6A0ACM2_HAELA</name>
<gene>
    <name evidence="1" type="ORF">HaLaN_28878</name>
</gene>
<organism evidence="1 2">
    <name type="scientific">Haematococcus lacustris</name>
    <name type="common">Green alga</name>
    <name type="synonym">Haematococcus pluvialis</name>
    <dbReference type="NCBI Taxonomy" id="44745"/>
    <lineage>
        <taxon>Eukaryota</taxon>
        <taxon>Viridiplantae</taxon>
        <taxon>Chlorophyta</taxon>
        <taxon>core chlorophytes</taxon>
        <taxon>Chlorophyceae</taxon>
        <taxon>CS clade</taxon>
        <taxon>Chlamydomonadales</taxon>
        <taxon>Haematococcaceae</taxon>
        <taxon>Haematococcus</taxon>
    </lineage>
</organism>
<dbReference type="AlphaFoldDB" id="A0A6A0ACM2"/>